<proteinExistence type="predicted"/>
<evidence type="ECO:0000313" key="3">
    <source>
        <dbReference type="Proteomes" id="UP000295455"/>
    </source>
</evidence>
<dbReference type="RefSeq" id="WP_132217544.1">
    <property type="nucleotide sequence ID" value="NZ_OX156936.1"/>
</dbReference>
<evidence type="ECO:0000313" key="2">
    <source>
        <dbReference type="EMBL" id="TCL66053.1"/>
    </source>
</evidence>
<dbReference type="InterPro" id="IPR036938">
    <property type="entry name" value="PAP2/HPO_sf"/>
</dbReference>
<dbReference type="Gene3D" id="1.20.144.10">
    <property type="entry name" value="Phosphatidic acid phosphatase type 2/haloperoxidase"/>
    <property type="match status" value="1"/>
</dbReference>
<keyword evidence="3" id="KW-1185">Reference proteome</keyword>
<dbReference type="InterPro" id="IPR000326">
    <property type="entry name" value="PAP2/HPO"/>
</dbReference>
<gene>
    <name evidence="2" type="ORF">EV196_10481</name>
</gene>
<dbReference type="CDD" id="cd01610">
    <property type="entry name" value="PAP2_like"/>
    <property type="match status" value="1"/>
</dbReference>
<dbReference type="AlphaFoldDB" id="A0A4R1RIW4"/>
<accession>A0A4R1RIW4</accession>
<feature type="domain" description="Phosphatidic acid phosphatase type 2/haloperoxidase" evidence="1">
    <location>
        <begin position="159"/>
        <end position="276"/>
    </location>
</feature>
<protein>
    <submittedName>
        <fullName evidence="2">PAP2 superfamily protein</fullName>
    </submittedName>
</protein>
<reference evidence="2 3" key="1">
    <citation type="submission" date="2019-03" db="EMBL/GenBank/DDBJ databases">
        <title>Genomic Encyclopedia of Type Strains, Phase IV (KMG-IV): sequencing the most valuable type-strain genomes for metagenomic binning, comparative biology and taxonomic classification.</title>
        <authorList>
            <person name="Goeker M."/>
        </authorList>
    </citation>
    <scope>NUCLEOTIDE SEQUENCE [LARGE SCALE GENOMIC DNA]</scope>
    <source>
        <strain evidence="2 3">DSM 18792</strain>
    </source>
</reference>
<dbReference type="SUPFAM" id="SSF48317">
    <property type="entry name" value="Acid phosphatase/Vanadium-dependent haloperoxidase"/>
    <property type="match status" value="1"/>
</dbReference>
<dbReference type="Proteomes" id="UP000295455">
    <property type="component" value="Unassembled WGS sequence"/>
</dbReference>
<name>A0A4R1RIW4_9FLAO</name>
<sequence length="322" mass="36265">MLKLTSWFLLFIPLLGFSQISKEETQTFYLDNGTAYTYKKPKLLEVIKYAPRDLAELGKFTLQKENLLWTSLTFGSTVALIPFDQKLLENAMELGEPIGWNKDATYDRLFGVLELFPRDINAAVYFLGNGVTTLLIGGTFYSIGKINNDFRALNTANELVEILISTGLTTQILKRISGRQSPSAAIESGNAGGHWTPFPSFKSFQTETPNYDAFPSGHVATMMATITVISTNYPDAKWVKPIGYSLMGLMAFEMMSARVHWISDYPLAILIGYVIGKNAANRRIDKNFKRDLTDEIIKPRFKTNFGFTFDSEFKMLKVTVVF</sequence>
<evidence type="ECO:0000259" key="1">
    <source>
        <dbReference type="Pfam" id="PF01569"/>
    </source>
</evidence>
<dbReference type="EMBL" id="SLUP01000004">
    <property type="protein sequence ID" value="TCL66053.1"/>
    <property type="molecule type" value="Genomic_DNA"/>
</dbReference>
<dbReference type="Pfam" id="PF01569">
    <property type="entry name" value="PAP2"/>
    <property type="match status" value="1"/>
</dbReference>
<organism evidence="2 3">
    <name type="scientific">Mariniflexile fucanivorans</name>
    <dbReference type="NCBI Taxonomy" id="264023"/>
    <lineage>
        <taxon>Bacteria</taxon>
        <taxon>Pseudomonadati</taxon>
        <taxon>Bacteroidota</taxon>
        <taxon>Flavobacteriia</taxon>
        <taxon>Flavobacteriales</taxon>
        <taxon>Flavobacteriaceae</taxon>
        <taxon>Mariniflexile</taxon>
    </lineage>
</organism>
<comment type="caution">
    <text evidence="2">The sequence shown here is derived from an EMBL/GenBank/DDBJ whole genome shotgun (WGS) entry which is preliminary data.</text>
</comment>
<dbReference type="OrthoDB" id="1429467at2"/>